<organism evidence="2 3">
    <name type="scientific">Diplogelasinospora grovesii</name>
    <dbReference type="NCBI Taxonomy" id="303347"/>
    <lineage>
        <taxon>Eukaryota</taxon>
        <taxon>Fungi</taxon>
        <taxon>Dikarya</taxon>
        <taxon>Ascomycota</taxon>
        <taxon>Pezizomycotina</taxon>
        <taxon>Sordariomycetes</taxon>
        <taxon>Sordariomycetidae</taxon>
        <taxon>Sordariales</taxon>
        <taxon>Diplogelasinosporaceae</taxon>
        <taxon>Diplogelasinospora</taxon>
    </lineage>
</organism>
<feature type="region of interest" description="Disordered" evidence="1">
    <location>
        <begin position="359"/>
        <end position="386"/>
    </location>
</feature>
<accession>A0AAN6SAE7</accession>
<feature type="region of interest" description="Disordered" evidence="1">
    <location>
        <begin position="1"/>
        <end position="70"/>
    </location>
</feature>
<gene>
    <name evidence="2" type="ORF">QBC46DRAFT_424854</name>
</gene>
<feature type="compositionally biased region" description="Basic and acidic residues" evidence="1">
    <location>
        <begin position="299"/>
        <end position="308"/>
    </location>
</feature>
<name>A0AAN6SAE7_9PEZI</name>
<proteinExistence type="predicted"/>
<feature type="compositionally biased region" description="Pro residues" evidence="1">
    <location>
        <begin position="322"/>
        <end position="331"/>
    </location>
</feature>
<dbReference type="EMBL" id="MU853753">
    <property type="protein sequence ID" value="KAK3945948.1"/>
    <property type="molecule type" value="Genomic_DNA"/>
</dbReference>
<reference evidence="3" key="1">
    <citation type="journal article" date="2023" name="Mol. Phylogenet. Evol.">
        <title>Genome-scale phylogeny and comparative genomics of the fungal order Sordariales.</title>
        <authorList>
            <person name="Hensen N."/>
            <person name="Bonometti L."/>
            <person name="Westerberg I."/>
            <person name="Brannstrom I.O."/>
            <person name="Guillou S."/>
            <person name="Cros-Aarteil S."/>
            <person name="Calhoun S."/>
            <person name="Haridas S."/>
            <person name="Kuo A."/>
            <person name="Mondo S."/>
            <person name="Pangilinan J."/>
            <person name="Riley R."/>
            <person name="LaButti K."/>
            <person name="Andreopoulos B."/>
            <person name="Lipzen A."/>
            <person name="Chen C."/>
            <person name="Yan M."/>
            <person name="Daum C."/>
            <person name="Ng V."/>
            <person name="Clum A."/>
            <person name="Steindorff A."/>
            <person name="Ohm R.A."/>
            <person name="Martin F."/>
            <person name="Silar P."/>
            <person name="Natvig D.O."/>
            <person name="Lalanne C."/>
            <person name="Gautier V."/>
            <person name="Ament-Velasquez S.L."/>
            <person name="Kruys A."/>
            <person name="Hutchinson M.I."/>
            <person name="Powell A.J."/>
            <person name="Barry K."/>
            <person name="Miller A.N."/>
            <person name="Grigoriev I.V."/>
            <person name="Debuchy R."/>
            <person name="Gladieux P."/>
            <person name="Hiltunen Thoren M."/>
            <person name="Johannesson H."/>
        </authorList>
    </citation>
    <scope>NUCLEOTIDE SEQUENCE [LARGE SCALE GENOMIC DNA]</scope>
    <source>
        <strain evidence="3">CBS 340.73</strain>
    </source>
</reference>
<feature type="compositionally biased region" description="Polar residues" evidence="1">
    <location>
        <begin position="604"/>
        <end position="613"/>
    </location>
</feature>
<evidence type="ECO:0000313" key="3">
    <source>
        <dbReference type="Proteomes" id="UP001303473"/>
    </source>
</evidence>
<feature type="compositionally biased region" description="Polar residues" evidence="1">
    <location>
        <begin position="494"/>
        <end position="506"/>
    </location>
</feature>
<feature type="region of interest" description="Disordered" evidence="1">
    <location>
        <begin position="139"/>
        <end position="208"/>
    </location>
</feature>
<keyword evidence="3" id="KW-1185">Reference proteome</keyword>
<dbReference type="AlphaFoldDB" id="A0AAN6SAE7"/>
<dbReference type="Proteomes" id="UP001303473">
    <property type="component" value="Unassembled WGS sequence"/>
</dbReference>
<evidence type="ECO:0000256" key="1">
    <source>
        <dbReference type="SAM" id="MobiDB-lite"/>
    </source>
</evidence>
<feature type="compositionally biased region" description="Low complexity" evidence="1">
    <location>
        <begin position="28"/>
        <end position="40"/>
    </location>
</feature>
<feature type="region of interest" description="Disordered" evidence="1">
    <location>
        <begin position="588"/>
        <end position="623"/>
    </location>
</feature>
<sequence length="671" mass="73610">MAFSTATSTKRKPARAPSLLNSVSAQELSALSGSSRSSLARSDDSTARLVPHSSSTLRDRSSNRRRPSIDEMASALLDDTTVMPGNGARNRPFPWPIGSTMASENYSNSRAVRGHPITQRKIEKDISFEQALQMPFPVEKRSPAIPRKLSKRTRQSNVRRRESPRSGSGAGLIGNLPRSKTGALDPLGLNPPRLAPSTSMPITQLLEKPEERRAQILARAEERLAQVEKSDPFDAALISRKLEMMLAANKALKPEPLPPILSRNSSKASRFAKPTGLFKKISGALADRIHHKSQSKTTQTKDGDAKGMRGKFLDDLDTLPPLTLPDQPPPISTNERHLNVSKNLNMRKVQMMTGERIMRKPVPNDGRSLRSPPQFGDPFSDAPNVKRAPTEFENRLRASSVEDSTPPLPTRNPFESEKVLEGSLDSILSTVPIASSTPRIRNESPRAFSESPTKKPRCMSVGHMYGGRQHSGGFDLCAPRGESKDEFIRPATSGGEQKSIDSSSQYLELPTGGMPSYVQVVGNGERKKHPSPSKPYLDLLVRQFREEHPEVPLGCAADFDETDELANSTVTIPANHRAVGSIDRYRLPSISSSRDGDDSDLSENLGQNENNLSAPKPPVRKTSAYRPIGITRSYTEARFTFKDQCTDLDELQMDVGAVTYGHSPVHPALVC</sequence>
<feature type="region of interest" description="Disordered" evidence="1">
    <location>
        <begin position="289"/>
        <end position="308"/>
    </location>
</feature>
<protein>
    <submittedName>
        <fullName evidence="2">Uncharacterized protein</fullName>
    </submittedName>
</protein>
<comment type="caution">
    <text evidence="2">The sequence shown here is derived from an EMBL/GenBank/DDBJ whole genome shotgun (WGS) entry which is preliminary data.</text>
</comment>
<feature type="region of interest" description="Disordered" evidence="1">
    <location>
        <begin position="490"/>
        <end position="511"/>
    </location>
</feature>
<feature type="compositionally biased region" description="Basic residues" evidence="1">
    <location>
        <begin position="148"/>
        <end position="158"/>
    </location>
</feature>
<feature type="region of interest" description="Disordered" evidence="1">
    <location>
        <begin position="314"/>
        <end position="336"/>
    </location>
</feature>
<evidence type="ECO:0000313" key="2">
    <source>
        <dbReference type="EMBL" id="KAK3945948.1"/>
    </source>
</evidence>